<evidence type="ECO:0000313" key="15">
    <source>
        <dbReference type="Proteomes" id="UP001152759"/>
    </source>
</evidence>
<evidence type="ECO:0000256" key="6">
    <source>
        <dbReference type="ARBA" id="ARBA00022833"/>
    </source>
</evidence>
<dbReference type="KEGG" id="btab:109037619"/>
<evidence type="ECO:0000256" key="8">
    <source>
        <dbReference type="ARBA" id="ARBA00093635"/>
    </source>
</evidence>
<evidence type="ECO:0000256" key="2">
    <source>
        <dbReference type="ARBA" id="ARBA00022679"/>
    </source>
</evidence>
<evidence type="ECO:0000256" key="9">
    <source>
        <dbReference type="ARBA" id="ARBA00093680"/>
    </source>
</evidence>
<dbReference type="InterPro" id="IPR046341">
    <property type="entry name" value="SET_dom_sf"/>
</dbReference>
<dbReference type="AlphaFoldDB" id="A0A9P0AB30"/>
<name>A0A9P0AB30_BEMTA</name>
<proteinExistence type="predicted"/>
<dbReference type="GO" id="GO:0032259">
    <property type="term" value="P:methylation"/>
    <property type="evidence" value="ECO:0007669"/>
    <property type="project" value="UniProtKB-KW"/>
</dbReference>
<evidence type="ECO:0000256" key="3">
    <source>
        <dbReference type="ARBA" id="ARBA00022691"/>
    </source>
</evidence>
<dbReference type="CDD" id="cd10536">
    <property type="entry name" value="SET_SMYD4"/>
    <property type="match status" value="1"/>
</dbReference>
<dbReference type="EMBL" id="OU963865">
    <property type="protein sequence ID" value="CAH0387980.1"/>
    <property type="molecule type" value="Genomic_DNA"/>
</dbReference>
<dbReference type="InterPro" id="IPR011990">
    <property type="entry name" value="TPR-like_helical_dom_sf"/>
</dbReference>
<keyword evidence="6" id="KW-0862">Zinc</keyword>
<dbReference type="Gene3D" id="1.25.40.10">
    <property type="entry name" value="Tetratricopeptide repeat domain"/>
    <property type="match status" value="2"/>
</dbReference>
<keyword evidence="3" id="KW-0949">S-adenosyl-L-methionine</keyword>
<dbReference type="InterPro" id="IPR052097">
    <property type="entry name" value="SET-MYND_domain_protein"/>
</dbReference>
<dbReference type="Gene3D" id="6.10.140.2220">
    <property type="match status" value="1"/>
</dbReference>
<dbReference type="InterPro" id="IPR001214">
    <property type="entry name" value="SET_dom"/>
</dbReference>
<dbReference type="Gene3D" id="2.170.270.10">
    <property type="entry name" value="SET domain"/>
    <property type="match status" value="1"/>
</dbReference>
<dbReference type="PROSITE" id="PS50865">
    <property type="entry name" value="ZF_MYND_2"/>
    <property type="match status" value="1"/>
</dbReference>
<dbReference type="GO" id="GO:0008757">
    <property type="term" value="F:S-adenosylmethionine-dependent methyltransferase activity"/>
    <property type="evidence" value="ECO:0007669"/>
    <property type="project" value="UniProtKB-ARBA"/>
</dbReference>
<dbReference type="InterPro" id="IPR044421">
    <property type="entry name" value="SMYD4_SET"/>
</dbReference>
<evidence type="ECO:0000256" key="5">
    <source>
        <dbReference type="ARBA" id="ARBA00022771"/>
    </source>
</evidence>
<keyword evidence="4" id="KW-0479">Metal-binding</keyword>
<keyword evidence="5 10" id="KW-0863">Zinc-finger</keyword>
<evidence type="ECO:0000256" key="7">
    <source>
        <dbReference type="ARBA" id="ARBA00093423"/>
    </source>
</evidence>
<organism evidence="14 15">
    <name type="scientific">Bemisia tabaci</name>
    <name type="common">Sweetpotato whitefly</name>
    <name type="synonym">Aleurodes tabaci</name>
    <dbReference type="NCBI Taxonomy" id="7038"/>
    <lineage>
        <taxon>Eukaryota</taxon>
        <taxon>Metazoa</taxon>
        <taxon>Ecdysozoa</taxon>
        <taxon>Arthropoda</taxon>
        <taxon>Hexapoda</taxon>
        <taxon>Insecta</taxon>
        <taxon>Pterygota</taxon>
        <taxon>Neoptera</taxon>
        <taxon>Paraneoptera</taxon>
        <taxon>Hemiptera</taxon>
        <taxon>Sternorrhyncha</taxon>
        <taxon>Aleyrodoidea</taxon>
        <taxon>Aleyrodidae</taxon>
        <taxon>Aleyrodinae</taxon>
        <taxon>Bemisia</taxon>
    </lineage>
</organism>
<dbReference type="PANTHER" id="PTHR46165:SF6">
    <property type="entry name" value="SET AND MYND DOMAIN-CONTAINING PROTEIN 4-LIKE PROTEIN"/>
    <property type="match status" value="1"/>
</dbReference>
<dbReference type="GO" id="GO:0005634">
    <property type="term" value="C:nucleus"/>
    <property type="evidence" value="ECO:0007669"/>
    <property type="project" value="TreeGrafter"/>
</dbReference>
<evidence type="ECO:0000256" key="11">
    <source>
        <dbReference type="PROSITE-ProRule" id="PRU00339"/>
    </source>
</evidence>
<dbReference type="GO" id="GO:0005737">
    <property type="term" value="C:cytoplasm"/>
    <property type="evidence" value="ECO:0007669"/>
    <property type="project" value="TreeGrafter"/>
</dbReference>
<evidence type="ECO:0000313" key="14">
    <source>
        <dbReference type="EMBL" id="CAH0387980.1"/>
    </source>
</evidence>
<protein>
    <recommendedName>
        <fullName evidence="8">Protein-lysine N-methyltransferase SMYD4</fullName>
    </recommendedName>
    <alternativeName>
        <fullName evidence="9">SET and MYND domain-containing protein 4</fullName>
    </alternativeName>
</protein>
<evidence type="ECO:0000256" key="10">
    <source>
        <dbReference type="PROSITE-ProRule" id="PRU00134"/>
    </source>
</evidence>
<keyword evidence="1" id="KW-0489">Methyltransferase</keyword>
<dbReference type="SUPFAM" id="SSF82199">
    <property type="entry name" value="SET domain"/>
    <property type="match status" value="1"/>
</dbReference>
<dbReference type="InterPro" id="IPR019734">
    <property type="entry name" value="TPR_rpt"/>
</dbReference>
<dbReference type="Proteomes" id="UP001152759">
    <property type="component" value="Chromosome 4"/>
</dbReference>
<accession>A0A9P0AB30</accession>
<dbReference type="InterPro" id="IPR002893">
    <property type="entry name" value="Znf_MYND"/>
</dbReference>
<dbReference type="GO" id="GO:0008170">
    <property type="term" value="F:N-methyltransferase activity"/>
    <property type="evidence" value="ECO:0007669"/>
    <property type="project" value="UniProtKB-ARBA"/>
</dbReference>
<keyword evidence="11" id="KW-0802">TPR repeat</keyword>
<feature type="domain" description="SET" evidence="12">
    <location>
        <begin position="234"/>
        <end position="545"/>
    </location>
</feature>
<dbReference type="Pfam" id="PF00856">
    <property type="entry name" value="SET"/>
    <property type="match status" value="1"/>
</dbReference>
<dbReference type="SMART" id="SM00028">
    <property type="entry name" value="TPR"/>
    <property type="match status" value="3"/>
</dbReference>
<dbReference type="PROSITE" id="PS50280">
    <property type="entry name" value="SET"/>
    <property type="match status" value="1"/>
</dbReference>
<feature type="domain" description="MYND-type" evidence="13">
    <location>
        <begin position="289"/>
        <end position="328"/>
    </location>
</feature>
<dbReference type="SUPFAM" id="SSF48452">
    <property type="entry name" value="TPR-like"/>
    <property type="match status" value="1"/>
</dbReference>
<evidence type="ECO:0000256" key="4">
    <source>
        <dbReference type="ARBA" id="ARBA00022723"/>
    </source>
</evidence>
<evidence type="ECO:0000259" key="12">
    <source>
        <dbReference type="PROSITE" id="PS50280"/>
    </source>
</evidence>
<dbReference type="SUPFAM" id="SSF144232">
    <property type="entry name" value="HIT/MYND zinc finger-like"/>
    <property type="match status" value="1"/>
</dbReference>
<evidence type="ECO:0000259" key="13">
    <source>
        <dbReference type="PROSITE" id="PS50865"/>
    </source>
</evidence>
<evidence type="ECO:0000256" key="1">
    <source>
        <dbReference type="ARBA" id="ARBA00022603"/>
    </source>
</evidence>
<dbReference type="PANTHER" id="PTHR46165">
    <property type="entry name" value="SET AND MYND DOMAIN-CONTAINING PROTEIN 4"/>
    <property type="match status" value="1"/>
</dbReference>
<sequence>MSSFDIIYGNLMHALDKSDRIRSISKVFSECSCDEKRVELVFNILQENVLPLTIHQRGKSTEESIRLRNVGNSAFKQKKLSAALKLYSQSVAVAPNDSAELALAYANRSAVLFMLKSYELCVVDINRAIACNYPDHLKYKLYERKAKCFLHNGCLEQSKRSFTLALKNLGVSTVKDKTRENLEKSYNSELESCVLKADGGESTNSETCFSADVEDAKDPLSCQNSNCLPSVSSPGNAVIPSASRAIKLDYNSEEGRYLCATEDIHPGDVLVVEEPYSSILLPDQYSSHCFECYKRNEALVPCLSCSLVMYCSEKCRNRNWEKCHKIECKILPTLLDLEFNKMELLALRILLVASRQGLEINLLRDYVESFSHQESDVIKGLNSSGQYISSDYCSMHHLETNSHRRSLADLFRRCTVATVFIYLLGRIDFFESELSSKIENGFVGSFEMQPHLSGAELFCGALLMKYLQCLPCNAHEVSEMLFSKCADSHMVYDSLEIGAVAYPVLSLINHSCDPNVVRHSYNGDTVVLRAIQVIHAGDQLYDNYGYHHALHSREERQKHLLEQYYFQCQCLACLEDWPRYGDLASTNPVYLTRDTELLKKVSVSSKVFQSILEKVLEMKTNGHLDFLYKHLALLQQTIQRPWKEFSECQETVKQCLSMEANHYIFENQS</sequence>
<keyword evidence="2" id="KW-0808">Transferase</keyword>
<dbReference type="PROSITE" id="PS50005">
    <property type="entry name" value="TPR"/>
    <property type="match status" value="1"/>
</dbReference>
<keyword evidence="15" id="KW-1185">Reference proteome</keyword>
<dbReference type="GO" id="GO:0008276">
    <property type="term" value="F:protein methyltransferase activity"/>
    <property type="evidence" value="ECO:0007669"/>
    <property type="project" value="UniProtKB-ARBA"/>
</dbReference>
<dbReference type="GO" id="GO:0042826">
    <property type="term" value="F:histone deacetylase binding"/>
    <property type="evidence" value="ECO:0007669"/>
    <property type="project" value="TreeGrafter"/>
</dbReference>
<feature type="repeat" description="TPR" evidence="11">
    <location>
        <begin position="64"/>
        <end position="97"/>
    </location>
</feature>
<gene>
    <name evidence="14" type="ORF">BEMITA_LOCUS6933</name>
</gene>
<dbReference type="GO" id="GO:0008270">
    <property type="term" value="F:zinc ion binding"/>
    <property type="evidence" value="ECO:0007669"/>
    <property type="project" value="UniProtKB-KW"/>
</dbReference>
<comment type="function">
    <text evidence="7">Protein-lysine N-methyltransferase. Monomethylates PRMT5, modulating its transcriptional activity. May also act as a histone methyltransferase. Plays a critical role in cardiac development. Acts as a key epigenetic regulator of gene expression during cardiac development via its dual activities as a methyltransferase and negative regulator of HDAC1.</text>
</comment>
<dbReference type="Pfam" id="PF01753">
    <property type="entry name" value="zf-MYND"/>
    <property type="match status" value="1"/>
</dbReference>
<reference evidence="14" key="1">
    <citation type="submission" date="2021-12" db="EMBL/GenBank/DDBJ databases">
        <authorList>
            <person name="King R."/>
        </authorList>
    </citation>
    <scope>NUCLEOTIDE SEQUENCE</scope>
</reference>